<evidence type="ECO:0000313" key="1">
    <source>
        <dbReference type="EMBL" id="CDQ07527.1"/>
    </source>
</evidence>
<dbReference type="EMBL" id="LN860521">
    <property type="protein sequence ID" value="CDQ07527.1"/>
    <property type="molecule type" value="Genomic_DNA"/>
</dbReference>
<reference evidence="1" key="2">
    <citation type="submission" date="2012-12" db="EMBL/GenBank/DDBJ databases">
        <authorList>
            <consortium name="WormBase Consortium"/>
            <person name="Ghedin E."/>
            <person name="Paulini M."/>
        </authorList>
    </citation>
    <scope>NUCLEOTIDE SEQUENCE</scope>
    <source>
        <strain evidence="1">FR3</strain>
    </source>
</reference>
<reference evidence="1" key="1">
    <citation type="journal article" date="2007" name="Science">
        <title>Draft genome of the filarial nematode parasite Brugia malayi.</title>
        <authorList>
            <person name="Ghedin E."/>
            <person name="Wang S."/>
            <person name="Spiro D."/>
            <person name="Caler E."/>
            <person name="Zhao Q."/>
            <person name="Crabtree J."/>
            <person name="Allen J.E."/>
            <person name="Delcher A.L."/>
            <person name="Guiliano D.B."/>
            <person name="Miranda-Saavedra D."/>
            <person name="Angiuoli S.V."/>
            <person name="Creasy T."/>
            <person name="Amedeo P."/>
            <person name="Haas B."/>
            <person name="El-Sayed N.M."/>
            <person name="Wortman J.R."/>
            <person name="Feldblyum T."/>
            <person name="Tallon L."/>
            <person name="Schatz M."/>
            <person name="Shumway M."/>
            <person name="Koo H."/>
            <person name="Salzberg S.L."/>
            <person name="Schobel S."/>
            <person name="Pertea M."/>
            <person name="Pop M."/>
            <person name="White O."/>
            <person name="Barton G.J."/>
            <person name="Carlow C.K."/>
            <person name="Crawford M.J."/>
            <person name="Daub J."/>
            <person name="Dimmic M.W."/>
            <person name="Estes C.F."/>
            <person name="Foster J.M."/>
            <person name="Ganatra M."/>
            <person name="Gregory W.F."/>
            <person name="Johnson N.M."/>
            <person name="Jin J."/>
            <person name="Komuniecki R."/>
            <person name="Korf I."/>
            <person name="Kumar S."/>
            <person name="Laney S."/>
            <person name="Li B.W."/>
            <person name="Li W."/>
            <person name="Lindblom T.H."/>
            <person name="Lustigman S."/>
            <person name="Ma D."/>
            <person name="Maina C.V."/>
            <person name="Martin D.M."/>
            <person name="McCarter J.P."/>
            <person name="McReynolds L."/>
            <person name="Mitreva M."/>
            <person name="Nutman T.B."/>
            <person name="Parkinson J."/>
            <person name="Peregrin-Alvarez J.M."/>
            <person name="Poole C."/>
            <person name="Ren Q."/>
            <person name="Saunders L."/>
            <person name="Sluder A.E."/>
            <person name="Smith K."/>
            <person name="Stanke M."/>
            <person name="Unnasch T.R."/>
            <person name="Ware J."/>
            <person name="Wei A.D."/>
            <person name="Weil G."/>
            <person name="Williams D.J."/>
            <person name="Zhang Y."/>
            <person name="Williams S.A."/>
            <person name="Fraser-Liggett C."/>
            <person name="Slatko B."/>
            <person name="Blaxter M.L."/>
            <person name="Scott A.L."/>
        </authorList>
    </citation>
    <scope>NUCLEOTIDE SEQUENCE</scope>
    <source>
        <strain evidence="1">FR3</strain>
    </source>
</reference>
<protein>
    <submittedName>
        <fullName evidence="1">Bm11832</fullName>
    </submittedName>
</protein>
<dbReference type="AlphaFoldDB" id="A0A1I9GAB7"/>
<gene>
    <name evidence="1" type="primary">Bm11832</name>
    <name evidence="1" type="ORF">BM_Bm11832</name>
</gene>
<proteinExistence type="predicted"/>
<organism evidence="1">
    <name type="scientific">Brugia malayi</name>
    <name type="common">Filarial nematode worm</name>
    <dbReference type="NCBI Taxonomy" id="6279"/>
    <lineage>
        <taxon>Eukaryota</taxon>
        <taxon>Metazoa</taxon>
        <taxon>Ecdysozoa</taxon>
        <taxon>Nematoda</taxon>
        <taxon>Chromadorea</taxon>
        <taxon>Rhabditida</taxon>
        <taxon>Spirurina</taxon>
        <taxon>Spiruromorpha</taxon>
        <taxon>Filarioidea</taxon>
        <taxon>Onchocercidae</taxon>
        <taxon>Brugia</taxon>
    </lineage>
</organism>
<sequence length="50" mass="5403">MFLGLVSVAEWCPSSQLLWACGIGVCTPTWPGSSLCDGLILPPGQWIKRK</sequence>
<accession>A0A1I9GAB7</accession>
<name>A0A1I9GAB7_BRUMA</name>